<sequence length="59" mass="6676">MKKRNNRGISTVEYLFLMAAVIGVMLVFTQPSGIFSTALNQTILDSTERMTTVTDRIFF</sequence>
<gene>
    <name evidence="2" type="ORF">MNBD_BACTEROID05-1214</name>
</gene>
<evidence type="ECO:0000256" key="1">
    <source>
        <dbReference type="SAM" id="Phobius"/>
    </source>
</evidence>
<accession>A0A3B0UEJ3</accession>
<keyword evidence="1" id="KW-1133">Transmembrane helix</keyword>
<proteinExistence type="predicted"/>
<reference evidence="2" key="1">
    <citation type="submission" date="2018-06" db="EMBL/GenBank/DDBJ databases">
        <authorList>
            <person name="Zhirakovskaya E."/>
        </authorList>
    </citation>
    <scope>NUCLEOTIDE SEQUENCE</scope>
</reference>
<feature type="transmembrane region" description="Helical" evidence="1">
    <location>
        <begin position="12"/>
        <end position="29"/>
    </location>
</feature>
<name>A0A3B0UEJ3_9ZZZZ</name>
<evidence type="ECO:0000313" key="2">
    <source>
        <dbReference type="EMBL" id="VAW18844.1"/>
    </source>
</evidence>
<organism evidence="2">
    <name type="scientific">hydrothermal vent metagenome</name>
    <dbReference type="NCBI Taxonomy" id="652676"/>
    <lineage>
        <taxon>unclassified sequences</taxon>
        <taxon>metagenomes</taxon>
        <taxon>ecological metagenomes</taxon>
    </lineage>
</organism>
<protein>
    <submittedName>
        <fullName evidence="2">Uncharacterized protein</fullName>
    </submittedName>
</protein>
<dbReference type="AlphaFoldDB" id="A0A3B0UEJ3"/>
<keyword evidence="1" id="KW-0472">Membrane</keyword>
<keyword evidence="1" id="KW-0812">Transmembrane</keyword>
<dbReference type="EMBL" id="UOEN01000436">
    <property type="protein sequence ID" value="VAW18844.1"/>
    <property type="molecule type" value="Genomic_DNA"/>
</dbReference>